<evidence type="ECO:0000256" key="1">
    <source>
        <dbReference type="ARBA" id="ARBA00001947"/>
    </source>
</evidence>
<comment type="caution">
    <text evidence="11">The sequence shown here is derived from an EMBL/GenBank/DDBJ whole genome shotgun (WGS) entry which is preliminary data.</text>
</comment>
<reference evidence="11" key="1">
    <citation type="submission" date="2020-11" db="EMBL/GenBank/DDBJ databases">
        <authorList>
            <consortium name="DOE Joint Genome Institute"/>
            <person name="Ahrendt S."/>
            <person name="Riley R."/>
            <person name="Andreopoulos W."/>
            <person name="Labutti K."/>
            <person name="Pangilinan J."/>
            <person name="Ruiz-Duenas F.J."/>
            <person name="Barrasa J.M."/>
            <person name="Sanchez-Garcia M."/>
            <person name="Camarero S."/>
            <person name="Miyauchi S."/>
            <person name="Serrano A."/>
            <person name="Linde D."/>
            <person name="Babiker R."/>
            <person name="Drula E."/>
            <person name="Ayuso-Fernandez I."/>
            <person name="Pacheco R."/>
            <person name="Padilla G."/>
            <person name="Ferreira P."/>
            <person name="Barriuso J."/>
            <person name="Kellner H."/>
            <person name="Castanera R."/>
            <person name="Alfaro M."/>
            <person name="Ramirez L."/>
            <person name="Pisabarro A.G."/>
            <person name="Kuo A."/>
            <person name="Tritt A."/>
            <person name="Lipzen A."/>
            <person name="He G."/>
            <person name="Yan M."/>
            <person name="Ng V."/>
            <person name="Cullen D."/>
            <person name="Martin F."/>
            <person name="Rosso M.-N."/>
            <person name="Henrissat B."/>
            <person name="Hibbett D."/>
            <person name="Martinez A.T."/>
            <person name="Grigoriev I.V."/>
        </authorList>
    </citation>
    <scope>NUCLEOTIDE SEQUENCE</scope>
    <source>
        <strain evidence="11">CIRM-BRFM 674</strain>
    </source>
</reference>
<dbReference type="Gene3D" id="3.20.20.140">
    <property type="entry name" value="Metal-dependent hydrolases"/>
    <property type="match status" value="1"/>
</dbReference>
<dbReference type="PANTHER" id="PTHR11409">
    <property type="entry name" value="ADENOSINE DEAMINASE"/>
    <property type="match status" value="1"/>
</dbReference>
<comment type="cofactor">
    <cofactor evidence="1">
        <name>Zn(2+)</name>
        <dbReference type="ChEBI" id="CHEBI:29105"/>
    </cofactor>
</comment>
<keyword evidence="7" id="KW-0732">Signal</keyword>
<feature type="domain" description="Adenosine deaminase" evidence="10">
    <location>
        <begin position="205"/>
        <end position="508"/>
    </location>
</feature>
<comment type="subcellular location">
    <subcellularLocation>
        <location evidence="2">Secreted</location>
    </subcellularLocation>
</comment>
<name>A0A9P6D5L6_9AGAR</name>
<evidence type="ECO:0000256" key="5">
    <source>
        <dbReference type="ARBA" id="ARBA00022525"/>
    </source>
</evidence>
<protein>
    <recommendedName>
        <fullName evidence="4">adenosine deaminase</fullName>
        <ecNumber evidence="4">3.5.4.4</ecNumber>
    </recommendedName>
</protein>
<evidence type="ECO:0000256" key="4">
    <source>
        <dbReference type="ARBA" id="ARBA00012784"/>
    </source>
</evidence>
<dbReference type="Pfam" id="PF00962">
    <property type="entry name" value="A_deaminase"/>
    <property type="match status" value="1"/>
</dbReference>
<comment type="catalytic activity">
    <reaction evidence="9">
        <text>adenosine + H2O + H(+) = inosine + NH4(+)</text>
        <dbReference type="Rhea" id="RHEA:24408"/>
        <dbReference type="ChEBI" id="CHEBI:15377"/>
        <dbReference type="ChEBI" id="CHEBI:15378"/>
        <dbReference type="ChEBI" id="CHEBI:16335"/>
        <dbReference type="ChEBI" id="CHEBI:17596"/>
        <dbReference type="ChEBI" id="CHEBI:28938"/>
        <dbReference type="EC" id="3.5.4.4"/>
    </reaction>
</comment>
<sequence length="529" mass="59716">MASPAALADYSSRRGSLIADDRSMRREFTHANAQSDKEIKADKIIRKIRALEAETIWREDHPDVKHPFPGMEFLTGKSIIMKTRIFEILSKMPKGALLHSHLDATVNAEYLLDLALKHPFMHIRLQQPLTAETLSSNIPVFRALPAAYFTNHTSLMSAEVGSWISLQNARNSFPSDFGGVKGFDKWVIGSLTINPTEAYDTHNTVEKIWQKFTGIFLTSAGLIRVQPIWLEYIKQFFRSSVDDGVSYVEARINFLPKFMVGSDGQENIPHREWLLLFEQALKDVKEEFAQQGRGHEFIGAKIIYSTIRAITPEELDWYTEDCIALKKEFPHLIIGFDLVGPENAMKPLIYYIEPLLRFRTRVEEEGLDIPFIFHAGETLGDGTEADVNLYDAILLGTKRIGHGYSLFKHPKLVDICRRESIAVEVCPISNEILRLTSSMLMHPLPALLNNGVPIALCSDDPAVFGNMGLTFDYYQVFVASEINGLSTLASLARDSIQFSMMDAQEKAQATAVFEQRWAAFVDYVLTCEV</sequence>
<evidence type="ECO:0000256" key="7">
    <source>
        <dbReference type="ARBA" id="ARBA00022729"/>
    </source>
</evidence>
<evidence type="ECO:0000259" key="10">
    <source>
        <dbReference type="Pfam" id="PF00962"/>
    </source>
</evidence>
<dbReference type="EMBL" id="MU155141">
    <property type="protein sequence ID" value="KAF9484659.1"/>
    <property type="molecule type" value="Genomic_DNA"/>
</dbReference>
<evidence type="ECO:0000256" key="3">
    <source>
        <dbReference type="ARBA" id="ARBA00006083"/>
    </source>
</evidence>
<dbReference type="OrthoDB" id="7202371at2759"/>
<dbReference type="SUPFAM" id="SSF51556">
    <property type="entry name" value="Metallo-dependent hydrolases"/>
    <property type="match status" value="1"/>
</dbReference>
<keyword evidence="6" id="KW-0479">Metal-binding</keyword>
<dbReference type="EC" id="3.5.4.4" evidence="4"/>
<proteinExistence type="inferred from homology"/>
<keyword evidence="5" id="KW-0964">Secreted</keyword>
<dbReference type="InterPro" id="IPR001365">
    <property type="entry name" value="A_deaminase_dom"/>
</dbReference>
<evidence type="ECO:0000256" key="9">
    <source>
        <dbReference type="ARBA" id="ARBA00047764"/>
    </source>
</evidence>
<dbReference type="PANTHER" id="PTHR11409:SF39">
    <property type="entry name" value="ADENOSINE DEAMINASE 2"/>
    <property type="match status" value="1"/>
</dbReference>
<dbReference type="NCBIfam" id="TIGR01431">
    <property type="entry name" value="adm_rel"/>
    <property type="match status" value="1"/>
</dbReference>
<keyword evidence="12" id="KW-1185">Reference proteome</keyword>
<dbReference type="InterPro" id="IPR006331">
    <property type="entry name" value="ADGF"/>
</dbReference>
<dbReference type="InterPro" id="IPR006330">
    <property type="entry name" value="Ado/ade_deaminase"/>
</dbReference>
<dbReference type="AlphaFoldDB" id="A0A9P6D5L6"/>
<dbReference type="GO" id="GO:0005615">
    <property type="term" value="C:extracellular space"/>
    <property type="evidence" value="ECO:0007669"/>
    <property type="project" value="InterPro"/>
</dbReference>
<dbReference type="InterPro" id="IPR032466">
    <property type="entry name" value="Metal_Hydrolase"/>
</dbReference>
<dbReference type="GO" id="GO:0046872">
    <property type="term" value="F:metal ion binding"/>
    <property type="evidence" value="ECO:0007669"/>
    <property type="project" value="UniProtKB-KW"/>
</dbReference>
<accession>A0A9P6D5L6</accession>
<dbReference type="GO" id="GO:0004000">
    <property type="term" value="F:adenosine deaminase activity"/>
    <property type="evidence" value="ECO:0007669"/>
    <property type="project" value="InterPro"/>
</dbReference>
<dbReference type="FunFam" id="3.20.20.140:FF:000017">
    <property type="entry name" value="Adenosine deaminase 2"/>
    <property type="match status" value="1"/>
</dbReference>
<organism evidence="11 12">
    <name type="scientific">Pholiota conissans</name>
    <dbReference type="NCBI Taxonomy" id="109636"/>
    <lineage>
        <taxon>Eukaryota</taxon>
        <taxon>Fungi</taxon>
        <taxon>Dikarya</taxon>
        <taxon>Basidiomycota</taxon>
        <taxon>Agaricomycotina</taxon>
        <taxon>Agaricomycetes</taxon>
        <taxon>Agaricomycetidae</taxon>
        <taxon>Agaricales</taxon>
        <taxon>Agaricineae</taxon>
        <taxon>Strophariaceae</taxon>
        <taxon>Pholiota</taxon>
    </lineage>
</organism>
<dbReference type="GO" id="GO:0006154">
    <property type="term" value="P:adenosine catabolic process"/>
    <property type="evidence" value="ECO:0007669"/>
    <property type="project" value="InterPro"/>
</dbReference>
<evidence type="ECO:0000313" key="11">
    <source>
        <dbReference type="EMBL" id="KAF9484659.1"/>
    </source>
</evidence>
<evidence type="ECO:0000256" key="2">
    <source>
        <dbReference type="ARBA" id="ARBA00004613"/>
    </source>
</evidence>
<dbReference type="GO" id="GO:0046103">
    <property type="term" value="P:inosine biosynthetic process"/>
    <property type="evidence" value="ECO:0007669"/>
    <property type="project" value="TreeGrafter"/>
</dbReference>
<evidence type="ECO:0000256" key="6">
    <source>
        <dbReference type="ARBA" id="ARBA00022723"/>
    </source>
</evidence>
<gene>
    <name evidence="11" type="ORF">BDN70DRAFT_872176</name>
</gene>
<keyword evidence="8 11" id="KW-0378">Hydrolase</keyword>
<evidence type="ECO:0000313" key="12">
    <source>
        <dbReference type="Proteomes" id="UP000807469"/>
    </source>
</evidence>
<evidence type="ECO:0000256" key="8">
    <source>
        <dbReference type="ARBA" id="ARBA00022801"/>
    </source>
</evidence>
<dbReference type="Proteomes" id="UP000807469">
    <property type="component" value="Unassembled WGS sequence"/>
</dbReference>
<comment type="similarity">
    <text evidence="3">Belongs to the metallo-dependent hydrolases superfamily. Adenosine and AMP deaminases family. ADGF subfamily.</text>
</comment>